<dbReference type="PANTHER" id="PTHR23505:SF79">
    <property type="entry name" value="PROTEIN SPINSTER"/>
    <property type="match status" value="1"/>
</dbReference>
<feature type="transmembrane region" description="Helical" evidence="7">
    <location>
        <begin position="6"/>
        <end position="27"/>
    </location>
</feature>
<feature type="transmembrane region" description="Helical" evidence="7">
    <location>
        <begin position="119"/>
        <end position="141"/>
    </location>
</feature>
<evidence type="ECO:0000256" key="6">
    <source>
        <dbReference type="ARBA" id="ARBA00024338"/>
    </source>
</evidence>
<dbReference type="GO" id="GO:0022857">
    <property type="term" value="F:transmembrane transporter activity"/>
    <property type="evidence" value="ECO:0007669"/>
    <property type="project" value="InterPro"/>
</dbReference>
<sequence>DFVWFVVLRCTLGIFEASFTTIAPTIISDLFVGSARSKMFAIYFFAIPVGSGLGYIVGALPLQLGAAWEWGLRITPFLGWIEAALFAFVILDPPRGVAEGSRLKTTSYKEDLKYLSKNITYILVTLAAAGIAFFAGAVAWWGPKFVALGEVVQTGNLDTSVGKFSLLFGIISMVCGLIGVPTGAYLGRVLKPRFIASESLITGAGLLLAAPFFFAVIYLARYDTTAVWIMLIIAQLFVNLNWALTVEIQMSVVIPTRRATSQAFNIFVSHALGDCISPYLIGLVSDSLKPIVTKDVVFEPLNESDECGTSSLDPNDFTSLQYALYITVVVTVIAGALALYSALFFEKDKLKAERALAEVVRSYSDTVQLYQKYSLSSPRMSIKGNSYESSASSAGNKNSRKEYLTAAILCAGNLINFMDRYTTAGTLADIQCHFGIGDAEGGLIQTLFITAYTIAAPLWGYLGDRYSRRYIMVIGIILWSAAGMASSFMGRDDFVWFVVLRCILGVFESSFTTIAPTIISDLFVGGARSKMLAFFYFAIPVGSGLGYVAGALPLQFGASWEWGLRITPFLGWIEAALFAFVILDPQRGIAEGSRLKTTSYKEDLKHLSRNLTYILITLSAAGIAFFAGAVAWWGPKFVALGEVVQTGDLDTSIGKFSLLFGVISMVCGLIGVPAGAYLGRLLKSRYIASEALVTGVGLLLGTPFFYAVIYLAPYDTTSVWIFLIIGQLFVNLNWSLTVEVSLNVVVPTRRATSTALNIFVSHALGDCISPYLIGLVSDALKPIVGGSVFLQPLNNNDECASSSLDPNDFTSLQYAMYITVIVTVLAGAFALYSALFFEKDKDKADRALAEAAIEAKQKAEDAVYENTDIDS</sequence>
<dbReference type="GO" id="GO:0016020">
    <property type="term" value="C:membrane"/>
    <property type="evidence" value="ECO:0007669"/>
    <property type="project" value="UniProtKB-SubCell"/>
</dbReference>
<dbReference type="Proteomes" id="UP001187531">
    <property type="component" value="Unassembled WGS sequence"/>
</dbReference>
<feature type="transmembrane region" description="Helical" evidence="7">
    <location>
        <begin position="494"/>
        <end position="519"/>
    </location>
</feature>
<name>A0AA88IF53_ARTSF</name>
<dbReference type="Pfam" id="PF07690">
    <property type="entry name" value="MFS_1"/>
    <property type="match status" value="2"/>
</dbReference>
<evidence type="ECO:0000256" key="5">
    <source>
        <dbReference type="ARBA" id="ARBA00023136"/>
    </source>
</evidence>
<evidence type="ECO:0000256" key="7">
    <source>
        <dbReference type="SAM" id="Phobius"/>
    </source>
</evidence>
<feature type="transmembrane region" description="Helical" evidence="7">
    <location>
        <begin position="719"/>
        <end position="742"/>
    </location>
</feature>
<organism evidence="9 10">
    <name type="scientific">Artemia franciscana</name>
    <name type="common">Brine shrimp</name>
    <name type="synonym">Artemia sanfranciscana</name>
    <dbReference type="NCBI Taxonomy" id="6661"/>
    <lineage>
        <taxon>Eukaryota</taxon>
        <taxon>Metazoa</taxon>
        <taxon>Ecdysozoa</taxon>
        <taxon>Arthropoda</taxon>
        <taxon>Crustacea</taxon>
        <taxon>Branchiopoda</taxon>
        <taxon>Anostraca</taxon>
        <taxon>Artemiidae</taxon>
        <taxon>Artemia</taxon>
    </lineage>
</organism>
<dbReference type="PANTHER" id="PTHR23505">
    <property type="entry name" value="SPINSTER"/>
    <property type="match status" value="1"/>
</dbReference>
<evidence type="ECO:0000256" key="4">
    <source>
        <dbReference type="ARBA" id="ARBA00022989"/>
    </source>
</evidence>
<evidence type="ECO:0000256" key="2">
    <source>
        <dbReference type="ARBA" id="ARBA00022448"/>
    </source>
</evidence>
<feature type="transmembrane region" description="Helical" evidence="7">
    <location>
        <begin position="531"/>
        <end position="549"/>
    </location>
</feature>
<dbReference type="InterPro" id="IPR044770">
    <property type="entry name" value="MFS_spinster-like"/>
</dbReference>
<feature type="transmembrane region" description="Helical" evidence="7">
    <location>
        <begin position="226"/>
        <end position="244"/>
    </location>
</feature>
<feature type="transmembrane region" description="Helical" evidence="7">
    <location>
        <begin position="611"/>
        <end position="633"/>
    </location>
</feature>
<dbReference type="SUPFAM" id="SSF103473">
    <property type="entry name" value="MFS general substrate transporter"/>
    <property type="match status" value="2"/>
</dbReference>
<dbReference type="CDD" id="cd17328">
    <property type="entry name" value="MFS_spinster_like"/>
    <property type="match status" value="2"/>
</dbReference>
<feature type="transmembrane region" description="Helical" evidence="7">
    <location>
        <begin position="754"/>
        <end position="773"/>
    </location>
</feature>
<feature type="transmembrane region" description="Helical" evidence="7">
    <location>
        <begin position="653"/>
        <end position="679"/>
    </location>
</feature>
<feature type="transmembrane region" description="Helical" evidence="7">
    <location>
        <begin position="264"/>
        <end position="284"/>
    </location>
</feature>
<dbReference type="Gene3D" id="1.20.1250.20">
    <property type="entry name" value="MFS general substrate transporter like domains"/>
    <property type="match status" value="2"/>
</dbReference>
<gene>
    <name evidence="9" type="ORF">QYM36_001743</name>
</gene>
<feature type="transmembrane region" description="Helical" evidence="7">
    <location>
        <begin position="814"/>
        <end position="837"/>
    </location>
</feature>
<dbReference type="PROSITE" id="PS50850">
    <property type="entry name" value="MFS"/>
    <property type="match status" value="2"/>
</dbReference>
<feature type="domain" description="Major facilitator superfamily (MFS) profile" evidence="8">
    <location>
        <begin position="405"/>
        <end position="841"/>
    </location>
</feature>
<evidence type="ECO:0000256" key="1">
    <source>
        <dbReference type="ARBA" id="ARBA00004141"/>
    </source>
</evidence>
<feature type="transmembrane region" description="Helical" evidence="7">
    <location>
        <begin position="161"/>
        <end position="187"/>
    </location>
</feature>
<dbReference type="InterPro" id="IPR011701">
    <property type="entry name" value="MFS"/>
</dbReference>
<protein>
    <recommendedName>
        <fullName evidence="8">Major facilitator superfamily (MFS) profile domain-containing protein</fullName>
    </recommendedName>
</protein>
<evidence type="ECO:0000313" key="10">
    <source>
        <dbReference type="Proteomes" id="UP001187531"/>
    </source>
</evidence>
<dbReference type="EMBL" id="JAVRJZ010000004">
    <property type="protein sequence ID" value="KAK2723166.1"/>
    <property type="molecule type" value="Genomic_DNA"/>
</dbReference>
<dbReference type="AlphaFoldDB" id="A0AA88IF53"/>
<feature type="transmembrane region" description="Helical" evidence="7">
    <location>
        <begin position="322"/>
        <end position="345"/>
    </location>
</feature>
<feature type="domain" description="Major facilitator superfamily (MFS) profile" evidence="8">
    <location>
        <begin position="1"/>
        <end position="349"/>
    </location>
</feature>
<comment type="subcellular location">
    <subcellularLocation>
        <location evidence="1">Membrane</location>
        <topology evidence="1">Multi-pass membrane protein</topology>
    </subcellularLocation>
</comment>
<keyword evidence="4 7" id="KW-1133">Transmembrane helix</keyword>
<evidence type="ECO:0000313" key="9">
    <source>
        <dbReference type="EMBL" id="KAK2723166.1"/>
    </source>
</evidence>
<feature type="transmembrane region" description="Helical" evidence="7">
    <location>
        <begin position="569"/>
        <end position="590"/>
    </location>
</feature>
<keyword evidence="3 7" id="KW-0812">Transmembrane</keyword>
<feature type="transmembrane region" description="Helical" evidence="7">
    <location>
        <begin position="470"/>
        <end position="488"/>
    </location>
</feature>
<feature type="transmembrane region" description="Helical" evidence="7">
    <location>
        <begin position="442"/>
        <end position="463"/>
    </location>
</feature>
<feature type="transmembrane region" description="Helical" evidence="7">
    <location>
        <begin position="403"/>
        <end position="422"/>
    </location>
</feature>
<proteinExistence type="inferred from homology"/>
<keyword evidence="2" id="KW-0813">Transport</keyword>
<evidence type="ECO:0000259" key="8">
    <source>
        <dbReference type="PROSITE" id="PS50850"/>
    </source>
</evidence>
<comment type="similarity">
    <text evidence="6">Belongs to the major facilitator superfamily. Spinster (TC 2.A.1.49) family.</text>
</comment>
<accession>A0AA88IF53</accession>
<keyword evidence="5 7" id="KW-0472">Membrane</keyword>
<feature type="non-terminal residue" evidence="9">
    <location>
        <position position="1"/>
    </location>
</feature>
<dbReference type="InterPro" id="IPR020846">
    <property type="entry name" value="MFS_dom"/>
</dbReference>
<feature type="transmembrane region" description="Helical" evidence="7">
    <location>
        <begin position="691"/>
        <end position="713"/>
    </location>
</feature>
<evidence type="ECO:0000256" key="3">
    <source>
        <dbReference type="ARBA" id="ARBA00022692"/>
    </source>
</evidence>
<reference evidence="9" key="1">
    <citation type="submission" date="2023-07" db="EMBL/GenBank/DDBJ databases">
        <title>Chromosome-level genome assembly of Artemia franciscana.</title>
        <authorList>
            <person name="Jo E."/>
        </authorList>
    </citation>
    <scope>NUCLEOTIDE SEQUENCE</scope>
    <source>
        <tissue evidence="9">Whole body</tissue>
    </source>
</reference>
<feature type="transmembrane region" description="Helical" evidence="7">
    <location>
        <begin position="199"/>
        <end position="220"/>
    </location>
</feature>
<feature type="transmembrane region" description="Helical" evidence="7">
    <location>
        <begin position="77"/>
        <end position="98"/>
    </location>
</feature>
<comment type="caution">
    <text evidence="9">The sequence shown here is derived from an EMBL/GenBank/DDBJ whole genome shotgun (WGS) entry which is preliminary data.</text>
</comment>
<dbReference type="InterPro" id="IPR036259">
    <property type="entry name" value="MFS_trans_sf"/>
</dbReference>
<feature type="transmembrane region" description="Helical" evidence="7">
    <location>
        <begin position="39"/>
        <end position="57"/>
    </location>
</feature>
<keyword evidence="10" id="KW-1185">Reference proteome</keyword>